<dbReference type="EMBL" id="FNCV01000017">
    <property type="protein sequence ID" value="SDH86882.1"/>
    <property type="molecule type" value="Genomic_DNA"/>
</dbReference>
<feature type="transmembrane region" description="Helical" evidence="12">
    <location>
        <begin position="120"/>
        <end position="142"/>
    </location>
</feature>
<proteinExistence type="inferred from homology"/>
<accession>A0A1G8FXK5</accession>
<feature type="transmembrane region" description="Helical" evidence="12">
    <location>
        <begin position="78"/>
        <end position="100"/>
    </location>
</feature>
<dbReference type="Proteomes" id="UP000217076">
    <property type="component" value="Unassembled WGS sequence"/>
</dbReference>
<keyword evidence="11 12" id="KW-0472">Membrane</keyword>
<dbReference type="PANTHER" id="PTHR43141">
    <property type="entry name" value="CYTOCHROME BD2 SUBUNIT II"/>
    <property type="match status" value="1"/>
</dbReference>
<dbReference type="AlphaFoldDB" id="A0A1G8FXK5"/>
<dbReference type="OrthoDB" id="9776710at2"/>
<evidence type="ECO:0000313" key="13">
    <source>
        <dbReference type="EMBL" id="SDH86882.1"/>
    </source>
</evidence>
<name>A0A1G8FXK5_9PROT</name>
<feature type="transmembrane region" description="Helical" evidence="12">
    <location>
        <begin position="7"/>
        <end position="26"/>
    </location>
</feature>
<keyword evidence="10" id="KW-0408">Iron</keyword>
<evidence type="ECO:0000256" key="8">
    <source>
        <dbReference type="ARBA" id="ARBA00022982"/>
    </source>
</evidence>
<dbReference type="GO" id="GO:0005886">
    <property type="term" value="C:plasma membrane"/>
    <property type="evidence" value="ECO:0007669"/>
    <property type="project" value="UniProtKB-SubCell"/>
</dbReference>
<evidence type="ECO:0000256" key="10">
    <source>
        <dbReference type="ARBA" id="ARBA00023004"/>
    </source>
</evidence>
<keyword evidence="14" id="KW-1185">Reference proteome</keyword>
<comment type="subcellular location">
    <subcellularLocation>
        <location evidence="1">Cell membrane</location>
        <topology evidence="1">Multi-pass membrane protein</topology>
    </subcellularLocation>
</comment>
<dbReference type="GO" id="GO:0019646">
    <property type="term" value="P:aerobic electron transport chain"/>
    <property type="evidence" value="ECO:0007669"/>
    <property type="project" value="TreeGrafter"/>
</dbReference>
<evidence type="ECO:0000256" key="4">
    <source>
        <dbReference type="ARBA" id="ARBA00022475"/>
    </source>
</evidence>
<feature type="transmembrane region" description="Helical" evidence="12">
    <location>
        <begin position="340"/>
        <end position="362"/>
    </location>
</feature>
<dbReference type="InterPro" id="IPR003317">
    <property type="entry name" value="Cyt-d_oxidase_su2"/>
</dbReference>
<evidence type="ECO:0000256" key="1">
    <source>
        <dbReference type="ARBA" id="ARBA00004651"/>
    </source>
</evidence>
<dbReference type="GO" id="GO:0016682">
    <property type="term" value="F:oxidoreductase activity, acting on diphenols and related substances as donors, oxygen as acceptor"/>
    <property type="evidence" value="ECO:0007669"/>
    <property type="project" value="TreeGrafter"/>
</dbReference>
<dbReference type="PIRSF" id="PIRSF000267">
    <property type="entry name" value="Cyt_oxidse_sub2"/>
    <property type="match status" value="1"/>
</dbReference>
<evidence type="ECO:0000256" key="2">
    <source>
        <dbReference type="ARBA" id="ARBA00007543"/>
    </source>
</evidence>
<feature type="transmembrane region" description="Helical" evidence="12">
    <location>
        <begin position="162"/>
        <end position="187"/>
    </location>
</feature>
<dbReference type="GO" id="GO:0009055">
    <property type="term" value="F:electron transfer activity"/>
    <property type="evidence" value="ECO:0007669"/>
    <property type="project" value="TreeGrafter"/>
</dbReference>
<keyword evidence="9 12" id="KW-1133">Transmembrane helix</keyword>
<feature type="transmembrane region" description="Helical" evidence="12">
    <location>
        <begin position="269"/>
        <end position="289"/>
    </location>
</feature>
<keyword evidence="6 12" id="KW-0812">Transmembrane</keyword>
<protein>
    <submittedName>
        <fullName evidence="13">Cytochrome d ubiquinol oxidase subunit II</fullName>
    </submittedName>
</protein>
<dbReference type="GO" id="GO:0070069">
    <property type="term" value="C:cytochrome complex"/>
    <property type="evidence" value="ECO:0007669"/>
    <property type="project" value="TreeGrafter"/>
</dbReference>
<keyword evidence="4" id="KW-1003">Cell membrane</keyword>
<dbReference type="NCBIfam" id="TIGR00203">
    <property type="entry name" value="cydB"/>
    <property type="match status" value="1"/>
</dbReference>
<sequence length="384" mass="41593">MILDYETLKFIWWLLVGILLIGFAITDGMDMGVGNLLPFVGKTDEERRVVINTVGPHWDGNQVWLITAGGAIFAAWPAVYAAAFSGFYMAMMLVLFALFFRPVGFDYRSKIGDARWRNAWDWGLFTGGFVPALIFGVAFGNLLQGVPFYLDELLRPHYQGSLLGALLPLLNPFALLAGVISVAMLTAHGGTWLMMRADHAIAERARKAVVLVGAVAVAGFALAGVWVAFGIDGYRIVSMPPTDALPNPLGKTVVVEAGAWLDVYTNYPFAILAPVAGFAGLLGMIGLAWMGRGGLAFVSSAVGMTGIIMTAGASMFPFIMPSSIRPDSSLTAWDAPSSHLTLTVMFWAVAIFLPLVLTYTVWCYRRMWGRVTVAEIEQRAGSAY</sequence>
<evidence type="ECO:0000313" key="14">
    <source>
        <dbReference type="Proteomes" id="UP000217076"/>
    </source>
</evidence>
<evidence type="ECO:0000256" key="3">
    <source>
        <dbReference type="ARBA" id="ARBA00022448"/>
    </source>
</evidence>
<keyword evidence="3" id="KW-0813">Transport</keyword>
<dbReference type="Pfam" id="PF02322">
    <property type="entry name" value="Cyt_bd_oxida_II"/>
    <property type="match status" value="1"/>
</dbReference>
<comment type="similarity">
    <text evidence="2">Belongs to the cytochrome ubiquinol oxidase subunit 2 family.</text>
</comment>
<keyword evidence="7" id="KW-0479">Metal-binding</keyword>
<evidence type="ECO:0000256" key="6">
    <source>
        <dbReference type="ARBA" id="ARBA00022692"/>
    </source>
</evidence>
<keyword evidence="5" id="KW-0349">Heme</keyword>
<dbReference type="GO" id="GO:0046872">
    <property type="term" value="F:metal ion binding"/>
    <property type="evidence" value="ECO:0007669"/>
    <property type="project" value="UniProtKB-KW"/>
</dbReference>
<evidence type="ECO:0000256" key="12">
    <source>
        <dbReference type="SAM" id="Phobius"/>
    </source>
</evidence>
<organism evidence="13 14">
    <name type="scientific">Roseospirillum parvum</name>
    <dbReference type="NCBI Taxonomy" id="83401"/>
    <lineage>
        <taxon>Bacteria</taxon>
        <taxon>Pseudomonadati</taxon>
        <taxon>Pseudomonadota</taxon>
        <taxon>Alphaproteobacteria</taxon>
        <taxon>Rhodospirillales</taxon>
        <taxon>Rhodospirillaceae</taxon>
        <taxon>Roseospirillum</taxon>
    </lineage>
</organism>
<evidence type="ECO:0000256" key="11">
    <source>
        <dbReference type="ARBA" id="ARBA00023136"/>
    </source>
</evidence>
<evidence type="ECO:0000256" key="5">
    <source>
        <dbReference type="ARBA" id="ARBA00022617"/>
    </source>
</evidence>
<dbReference type="PANTHER" id="PTHR43141:SF5">
    <property type="entry name" value="CYTOCHROME BD-I UBIQUINOL OXIDASE SUBUNIT 2"/>
    <property type="match status" value="1"/>
</dbReference>
<evidence type="ECO:0000256" key="9">
    <source>
        <dbReference type="ARBA" id="ARBA00022989"/>
    </source>
</evidence>
<reference evidence="14" key="1">
    <citation type="submission" date="2016-10" db="EMBL/GenBank/DDBJ databases">
        <authorList>
            <person name="Varghese N."/>
            <person name="Submissions S."/>
        </authorList>
    </citation>
    <scope>NUCLEOTIDE SEQUENCE [LARGE SCALE GENOMIC DNA]</scope>
    <source>
        <strain evidence="14">930I</strain>
    </source>
</reference>
<gene>
    <name evidence="13" type="ORF">SAMN05421742_11716</name>
</gene>
<feature type="transmembrane region" description="Helical" evidence="12">
    <location>
        <begin position="296"/>
        <end position="320"/>
    </location>
</feature>
<evidence type="ECO:0000256" key="7">
    <source>
        <dbReference type="ARBA" id="ARBA00022723"/>
    </source>
</evidence>
<dbReference type="RefSeq" id="WP_092621879.1">
    <property type="nucleotide sequence ID" value="NZ_FNCV01000017.1"/>
</dbReference>
<keyword evidence="8" id="KW-0249">Electron transport</keyword>
<feature type="transmembrane region" description="Helical" evidence="12">
    <location>
        <begin position="208"/>
        <end position="231"/>
    </location>
</feature>
<dbReference type="STRING" id="83401.SAMN05421742_11716"/>